<dbReference type="Pfam" id="PF05872">
    <property type="entry name" value="HerA_C"/>
    <property type="match status" value="1"/>
</dbReference>
<reference evidence="9 10" key="1">
    <citation type="submission" date="2023-07" db="EMBL/GenBank/DDBJ databases">
        <title>Genomic Encyclopedia of Type Strains, Phase IV (KMG-IV): sequencing the most valuable type-strain genomes for metagenomic binning, comparative biology and taxonomic classification.</title>
        <authorList>
            <person name="Goeker M."/>
        </authorList>
    </citation>
    <scope>NUCLEOTIDE SEQUENCE [LARGE SCALE GENOMIC DNA]</scope>
    <source>
        <strain evidence="9 10">DSM 19013</strain>
    </source>
</reference>
<keyword evidence="10" id="KW-1185">Reference proteome</keyword>
<dbReference type="InterPro" id="IPR002789">
    <property type="entry name" value="HerA_central"/>
</dbReference>
<keyword evidence="5" id="KW-0238">DNA-binding</keyword>
<dbReference type="InterPro" id="IPR003593">
    <property type="entry name" value="AAA+_ATPase"/>
</dbReference>
<proteinExistence type="predicted"/>
<evidence type="ECO:0000256" key="1">
    <source>
        <dbReference type="ARBA" id="ARBA00022741"/>
    </source>
</evidence>
<feature type="domain" description="AAA+ ATPase" evidence="8">
    <location>
        <begin position="169"/>
        <end position="500"/>
    </location>
</feature>
<keyword evidence="3" id="KW-0347">Helicase</keyword>
<organism evidence="9 10">
    <name type="scientific">Methylobacterium aerolatum</name>
    <dbReference type="NCBI Taxonomy" id="418708"/>
    <lineage>
        <taxon>Bacteria</taxon>
        <taxon>Pseudomonadati</taxon>
        <taxon>Pseudomonadota</taxon>
        <taxon>Alphaproteobacteria</taxon>
        <taxon>Hyphomicrobiales</taxon>
        <taxon>Methylobacteriaceae</taxon>
        <taxon>Methylobacterium</taxon>
    </lineage>
</organism>
<feature type="region of interest" description="Disordered" evidence="7">
    <location>
        <begin position="549"/>
        <end position="571"/>
    </location>
</feature>
<dbReference type="EMBL" id="JAUSVP010000009">
    <property type="protein sequence ID" value="MDQ0448605.1"/>
    <property type="molecule type" value="Genomic_DNA"/>
</dbReference>
<evidence type="ECO:0000313" key="10">
    <source>
        <dbReference type="Proteomes" id="UP001231124"/>
    </source>
</evidence>
<dbReference type="Pfam" id="PF01935">
    <property type="entry name" value="DUF87"/>
    <property type="match status" value="1"/>
</dbReference>
<evidence type="ECO:0000256" key="6">
    <source>
        <dbReference type="ARBA" id="ARBA00023235"/>
    </source>
</evidence>
<evidence type="ECO:0000256" key="3">
    <source>
        <dbReference type="ARBA" id="ARBA00022806"/>
    </source>
</evidence>
<keyword evidence="1" id="KW-0547">Nucleotide-binding</keyword>
<dbReference type="SUPFAM" id="SSF52540">
    <property type="entry name" value="P-loop containing nucleoside triphosphate hydrolases"/>
    <property type="match status" value="1"/>
</dbReference>
<keyword evidence="4" id="KW-0067">ATP-binding</keyword>
<keyword evidence="6" id="KW-0413">Isomerase</keyword>
<evidence type="ECO:0000313" key="9">
    <source>
        <dbReference type="EMBL" id="MDQ0448605.1"/>
    </source>
</evidence>
<dbReference type="InterPro" id="IPR008571">
    <property type="entry name" value="HerA-like"/>
</dbReference>
<accession>A0ABU0I1Y1</accession>
<evidence type="ECO:0000259" key="8">
    <source>
        <dbReference type="SMART" id="SM00382"/>
    </source>
</evidence>
<dbReference type="PANTHER" id="PTHR42957:SF1">
    <property type="entry name" value="HELICASE MJ1565-RELATED"/>
    <property type="match status" value="1"/>
</dbReference>
<evidence type="ECO:0000256" key="2">
    <source>
        <dbReference type="ARBA" id="ARBA00022801"/>
    </source>
</evidence>
<protein>
    <submittedName>
        <fullName evidence="9">DNA helicase HerA-like ATPase</fullName>
    </submittedName>
</protein>
<dbReference type="Gene3D" id="3.40.50.300">
    <property type="entry name" value="P-loop containing nucleotide triphosphate hydrolases"/>
    <property type="match status" value="2"/>
</dbReference>
<keyword evidence="2" id="KW-0378">Hydrolase</keyword>
<dbReference type="SMART" id="SM00382">
    <property type="entry name" value="AAA"/>
    <property type="match status" value="1"/>
</dbReference>
<dbReference type="InterPro" id="IPR027417">
    <property type="entry name" value="P-loop_NTPase"/>
</dbReference>
<evidence type="ECO:0000256" key="5">
    <source>
        <dbReference type="ARBA" id="ARBA00023125"/>
    </source>
</evidence>
<dbReference type="Proteomes" id="UP001231124">
    <property type="component" value="Unassembled WGS sequence"/>
</dbReference>
<sequence length="571" mass="62212">MPKIAVSPFDRARYLGTVTAVTPLDVRLNLPFGTEIASARYAGHVIDRGQVGEFVVIEGQTSAVLGRMVEIRLPDRDRLSVEPERENRADVANPIGVVRLLGSVDLVSGHSSRGIPSAPRVGEYVYLAHPDFLRHAIDSAADKKGATVRIGHLTGSQDSEIAMSATTVFGRHCAILGSTGGGKSWTTAHLVEEVARLDGKVLLIDPTGEYHTLEQATHVHLGGRRDGEDDARCFVSFPHRHLNEMDLFALLQPSQGVQAPKLREALISLKLIAILPDLADEDGHLIKNGREKKPINRAIREHDALLRKAGANYDIKKLSLQIHHECVFPNGTNVMRWGSAHDNSVSSCISLCIRVDGAVNSEHLKPVFSPEDYMADVTEVIDNFLVGTEKILRVSMRYMPFEQSARELVVNALGRHLLAKARDGNFKDSPLVVVLDEAHQFLNKSVGDEVNRVHLDAFGLIAKEGRKYGLTTVMATQRPRDIPEDVLSQVGLLIVHRLINERDQGVVVSASGAIDASMATFLPTLREGEALIIGSGAVMPLPVQVIPPKRRPDLSDGGGGNWMRPGAPAED</sequence>
<evidence type="ECO:0000256" key="4">
    <source>
        <dbReference type="ARBA" id="ARBA00022840"/>
    </source>
</evidence>
<dbReference type="RefSeq" id="WP_238207925.1">
    <property type="nucleotide sequence ID" value="NZ_BPQE01000039.1"/>
</dbReference>
<name>A0ABU0I1Y1_9HYPH</name>
<dbReference type="InterPro" id="IPR033186">
    <property type="entry name" value="HerA_C"/>
</dbReference>
<evidence type="ECO:0000256" key="7">
    <source>
        <dbReference type="SAM" id="MobiDB-lite"/>
    </source>
</evidence>
<gene>
    <name evidence="9" type="ORF">QO012_003116</name>
</gene>
<dbReference type="PANTHER" id="PTHR42957">
    <property type="entry name" value="HELICASE MJ1565-RELATED"/>
    <property type="match status" value="1"/>
</dbReference>
<comment type="caution">
    <text evidence="9">The sequence shown here is derived from an EMBL/GenBank/DDBJ whole genome shotgun (WGS) entry which is preliminary data.</text>
</comment>